<dbReference type="InterPro" id="IPR004951">
    <property type="entry name" value="DUF268_CAE_spp"/>
</dbReference>
<organism evidence="1 2">
    <name type="scientific">Mesorhabditis belari</name>
    <dbReference type="NCBI Taxonomy" id="2138241"/>
    <lineage>
        <taxon>Eukaryota</taxon>
        <taxon>Metazoa</taxon>
        <taxon>Ecdysozoa</taxon>
        <taxon>Nematoda</taxon>
        <taxon>Chromadorea</taxon>
        <taxon>Rhabditida</taxon>
        <taxon>Rhabditina</taxon>
        <taxon>Rhabditomorpha</taxon>
        <taxon>Rhabditoidea</taxon>
        <taxon>Rhabditidae</taxon>
        <taxon>Mesorhabditinae</taxon>
        <taxon>Mesorhabditis</taxon>
    </lineage>
</organism>
<dbReference type="WBParaSite" id="MBELARI_LOCUS4966">
    <property type="protein sequence ID" value="MBELARI_LOCUS4966"/>
    <property type="gene ID" value="MBELARI_LOCUS4966"/>
</dbReference>
<evidence type="ECO:0000313" key="2">
    <source>
        <dbReference type="WBParaSite" id="MBELARI_LOCUS4966"/>
    </source>
</evidence>
<protein>
    <submittedName>
        <fullName evidence="2">Uncharacterized protein</fullName>
    </submittedName>
</protein>
<sequence>MFIERQRGHHSRISCCDDALVWNAHRIYGPIRLRWMMQGFRLLGIFWHRSEGSLFTEHFPVEKFNLNDQFGFDQPAIVLQKVEAAN</sequence>
<dbReference type="AlphaFoldDB" id="A0AAF3J9L5"/>
<reference evidence="2" key="1">
    <citation type="submission" date="2024-02" db="UniProtKB">
        <authorList>
            <consortium name="WormBaseParasite"/>
        </authorList>
    </citation>
    <scope>IDENTIFICATION</scope>
</reference>
<proteinExistence type="predicted"/>
<evidence type="ECO:0000313" key="1">
    <source>
        <dbReference type="Proteomes" id="UP000887575"/>
    </source>
</evidence>
<name>A0AAF3J9L5_9BILA</name>
<keyword evidence="1" id="KW-1185">Reference proteome</keyword>
<dbReference type="Pfam" id="PF03269">
    <property type="entry name" value="DUF268"/>
    <property type="match status" value="1"/>
</dbReference>
<accession>A0AAF3J9L5</accession>
<dbReference type="Proteomes" id="UP000887575">
    <property type="component" value="Unassembled WGS sequence"/>
</dbReference>